<dbReference type="STRING" id="55544.A0A4D9E018"/>
<organism evidence="8 9">
    <name type="scientific">Platysternon megacephalum</name>
    <name type="common">big-headed turtle</name>
    <dbReference type="NCBI Taxonomy" id="55544"/>
    <lineage>
        <taxon>Eukaryota</taxon>
        <taxon>Metazoa</taxon>
        <taxon>Chordata</taxon>
        <taxon>Craniata</taxon>
        <taxon>Vertebrata</taxon>
        <taxon>Euteleostomi</taxon>
        <taxon>Archelosauria</taxon>
        <taxon>Testudinata</taxon>
        <taxon>Testudines</taxon>
        <taxon>Cryptodira</taxon>
        <taxon>Durocryptodira</taxon>
        <taxon>Testudinoidea</taxon>
        <taxon>Platysternidae</taxon>
        <taxon>Platysternon</taxon>
    </lineage>
</organism>
<keyword evidence="4 5" id="KW-0808">Transferase</keyword>
<dbReference type="Gene3D" id="3.40.50.300">
    <property type="entry name" value="P-loop containing nucleotide triphosphate hydrolases"/>
    <property type="match status" value="1"/>
</dbReference>
<name>A0A4D9E018_9SAUR</name>
<evidence type="ECO:0000313" key="8">
    <source>
        <dbReference type="EMBL" id="TFK03846.1"/>
    </source>
</evidence>
<comment type="subcellular location">
    <subcellularLocation>
        <location evidence="1">Cytoplasm</location>
    </subcellularLocation>
</comment>
<feature type="region of interest" description="Disordered" evidence="6">
    <location>
        <begin position="251"/>
        <end position="311"/>
    </location>
</feature>
<feature type="domain" description="Sulfotransferase" evidence="7">
    <location>
        <begin position="35"/>
        <end position="253"/>
    </location>
</feature>
<evidence type="ECO:0000259" key="7">
    <source>
        <dbReference type="Pfam" id="PF00685"/>
    </source>
</evidence>
<sequence length="332" mass="37304">MDRMEVTETFAGISLPGHLHTEESLRFASSFQFRDTDVVIVTYPKSGTTWMQEILTLIHSKGDLEPAKTIPNWARAPWLEHTYFKDMLQETSGPRLITTHLPCQVLAPALRKSKAKVIYMARNPKDVVVSFYHFHKMAKFLPDPGSFEDFLVRFLDGTVQYGSWFDHVKGWLSQRAELGLFYITYEEVHKELERSVERLADWLGCPLQPEEIRAIQQHCSFSSMRENAMVNYTLIPCEIMDHSQGRFMRKGTVPAPPHPLPPGSDGSKGPWLIPSDPCGRMEPARRPVAAPGWEPTMGVSRPRGPTAESEGARQALLACVPTTLAATATGRG</sequence>
<dbReference type="InterPro" id="IPR027417">
    <property type="entry name" value="P-loop_NTPase"/>
</dbReference>
<protein>
    <recommendedName>
        <fullName evidence="5">Sulfotransferase</fullName>
        <ecNumber evidence="5">2.8.2.-</ecNumber>
    </recommendedName>
</protein>
<dbReference type="GO" id="GO:0008146">
    <property type="term" value="F:sulfotransferase activity"/>
    <property type="evidence" value="ECO:0007669"/>
    <property type="project" value="InterPro"/>
</dbReference>
<dbReference type="EC" id="2.8.2.-" evidence="5"/>
<dbReference type="PANTHER" id="PTHR11783">
    <property type="entry name" value="SULFOTRANSFERASE SULT"/>
    <property type="match status" value="1"/>
</dbReference>
<dbReference type="AlphaFoldDB" id="A0A4D9E018"/>
<reference evidence="8 9" key="1">
    <citation type="submission" date="2019-04" db="EMBL/GenBank/DDBJ databases">
        <title>Draft genome of the big-headed turtle Platysternon megacephalum.</title>
        <authorList>
            <person name="Gong S."/>
        </authorList>
    </citation>
    <scope>NUCLEOTIDE SEQUENCE [LARGE SCALE GENOMIC DNA]</scope>
    <source>
        <strain evidence="8">DO16091913</strain>
        <tissue evidence="8">Muscle</tissue>
    </source>
</reference>
<reference evidence="8 9" key="2">
    <citation type="submission" date="2019-04" db="EMBL/GenBank/DDBJ databases">
        <title>The genome sequence of big-headed turtle.</title>
        <authorList>
            <person name="Gong S."/>
        </authorList>
    </citation>
    <scope>NUCLEOTIDE SEQUENCE [LARGE SCALE GENOMIC DNA]</scope>
    <source>
        <strain evidence="8">DO16091913</strain>
        <tissue evidence="8">Muscle</tissue>
    </source>
</reference>
<evidence type="ECO:0000256" key="6">
    <source>
        <dbReference type="SAM" id="MobiDB-lite"/>
    </source>
</evidence>
<evidence type="ECO:0000256" key="2">
    <source>
        <dbReference type="ARBA" id="ARBA00005771"/>
    </source>
</evidence>
<evidence type="ECO:0000256" key="4">
    <source>
        <dbReference type="ARBA" id="ARBA00022679"/>
    </source>
</evidence>
<dbReference type="InterPro" id="IPR000863">
    <property type="entry name" value="Sulfotransferase_dom"/>
</dbReference>
<proteinExistence type="inferred from homology"/>
<accession>A0A4D9E018</accession>
<dbReference type="SUPFAM" id="SSF52540">
    <property type="entry name" value="P-loop containing nucleoside triphosphate hydrolases"/>
    <property type="match status" value="1"/>
</dbReference>
<dbReference type="Proteomes" id="UP000297703">
    <property type="component" value="Unassembled WGS sequence"/>
</dbReference>
<dbReference type="Pfam" id="PF00685">
    <property type="entry name" value="Sulfotransfer_1"/>
    <property type="match status" value="1"/>
</dbReference>
<dbReference type="EMBL" id="QXTE01000151">
    <property type="protein sequence ID" value="TFK03846.1"/>
    <property type="molecule type" value="Genomic_DNA"/>
</dbReference>
<dbReference type="FunFam" id="3.40.50.300:FF:000433">
    <property type="entry name" value="Estrogen sulfotransferase"/>
    <property type="match status" value="1"/>
</dbReference>
<comment type="similarity">
    <text evidence="2 5">Belongs to the sulfotransferase 1 family.</text>
</comment>
<gene>
    <name evidence="8" type="ORF">DR999_PMT13669</name>
</gene>
<comment type="caution">
    <text evidence="8">The sequence shown here is derived from an EMBL/GenBank/DDBJ whole genome shotgun (WGS) entry which is preliminary data.</text>
</comment>
<evidence type="ECO:0000256" key="1">
    <source>
        <dbReference type="ARBA" id="ARBA00004496"/>
    </source>
</evidence>
<evidence type="ECO:0000256" key="5">
    <source>
        <dbReference type="RuleBase" id="RU361155"/>
    </source>
</evidence>
<keyword evidence="3" id="KW-0963">Cytoplasm</keyword>
<keyword evidence="9" id="KW-1185">Reference proteome</keyword>
<evidence type="ECO:0000256" key="3">
    <source>
        <dbReference type="ARBA" id="ARBA00022490"/>
    </source>
</evidence>
<dbReference type="OrthoDB" id="205623at2759"/>
<evidence type="ECO:0000313" key="9">
    <source>
        <dbReference type="Proteomes" id="UP000297703"/>
    </source>
</evidence>
<dbReference type="GO" id="GO:0005737">
    <property type="term" value="C:cytoplasm"/>
    <property type="evidence" value="ECO:0007669"/>
    <property type="project" value="UniProtKB-SubCell"/>
</dbReference>